<keyword evidence="4" id="KW-1185">Reference proteome</keyword>
<evidence type="ECO:0000313" key="4">
    <source>
        <dbReference type="Proteomes" id="UP000005707"/>
    </source>
</evidence>
<feature type="transmembrane region" description="Helical" evidence="1">
    <location>
        <begin position="99"/>
        <end position="118"/>
    </location>
</feature>
<dbReference type="Proteomes" id="UP000005707">
    <property type="component" value="Unassembled WGS sequence"/>
</dbReference>
<feature type="transmembrane region" description="Helical" evidence="1">
    <location>
        <begin position="199"/>
        <end position="219"/>
    </location>
</feature>
<dbReference type="Pfam" id="PF07670">
    <property type="entry name" value="Gate"/>
    <property type="match status" value="1"/>
</dbReference>
<dbReference type="InParanoid" id="F7PTN2"/>
<dbReference type="STRING" id="1033810.HLPCO_001725"/>
<feature type="transmembrane region" description="Helical" evidence="1">
    <location>
        <begin position="239"/>
        <end position="260"/>
    </location>
</feature>
<accession>F7PTN2</accession>
<comment type="caution">
    <text evidence="3">The sequence shown here is derived from an EMBL/GenBank/DDBJ whole genome shotgun (WGS) entry which is preliminary data.</text>
</comment>
<keyword evidence="1" id="KW-1133">Transmembrane helix</keyword>
<name>F7PTN2_9MOLU</name>
<feature type="transmembrane region" description="Helical" evidence="1">
    <location>
        <begin position="27"/>
        <end position="49"/>
    </location>
</feature>
<evidence type="ECO:0000313" key="3">
    <source>
        <dbReference type="EMBL" id="ERJ12198.1"/>
    </source>
</evidence>
<dbReference type="EMBL" id="AFNU02000005">
    <property type="protein sequence ID" value="ERJ12198.1"/>
    <property type="molecule type" value="Genomic_DNA"/>
</dbReference>
<feature type="transmembrane region" description="Helical" evidence="1">
    <location>
        <begin position="70"/>
        <end position="93"/>
    </location>
</feature>
<reference evidence="3 4" key="1">
    <citation type="journal article" date="2011" name="J. Bacteriol.">
        <title>Genome sequence of Haloplasma contractile, an unusual contractile bacterium from a deep-sea anoxic brine lake.</title>
        <authorList>
            <person name="Antunes A."/>
            <person name="Alam I."/>
            <person name="El Dorry H."/>
            <person name="Siam R."/>
            <person name="Robertson A."/>
            <person name="Bajic V.B."/>
            <person name="Stingl U."/>
        </authorList>
    </citation>
    <scope>NUCLEOTIDE SEQUENCE [LARGE SCALE GENOMIC DNA]</scope>
    <source>
        <strain evidence="3 4">SSD-17B</strain>
    </source>
</reference>
<dbReference type="RefSeq" id="WP_008825199.1">
    <property type="nucleotide sequence ID" value="NZ_AFNU02000005.1"/>
</dbReference>
<protein>
    <submittedName>
        <fullName evidence="3">Nucleoside recognition domain protein</fullName>
    </submittedName>
</protein>
<reference evidence="3 4" key="2">
    <citation type="journal article" date="2013" name="PLoS ONE">
        <title>INDIGO - INtegrated Data Warehouse of MIcrobial GenOmes with Examples from the Red Sea Extremophiles.</title>
        <authorList>
            <person name="Alam I."/>
            <person name="Antunes A."/>
            <person name="Kamau A.A."/>
            <person name="Ba Alawi W."/>
            <person name="Kalkatawi M."/>
            <person name="Stingl U."/>
            <person name="Bajic V.B."/>
        </authorList>
    </citation>
    <scope>NUCLEOTIDE SEQUENCE [LARGE SCALE GENOMIC DNA]</scope>
    <source>
        <strain evidence="3 4">SSD-17B</strain>
    </source>
</reference>
<feature type="domain" description="Nucleoside transporter/FeoB GTPase Gate" evidence="2">
    <location>
        <begin position="197"/>
        <end position="285"/>
    </location>
</feature>
<dbReference type="eggNOG" id="COG0370">
    <property type="taxonomic scope" value="Bacteria"/>
</dbReference>
<proteinExistence type="predicted"/>
<feature type="transmembrane region" description="Helical" evidence="1">
    <location>
        <begin position="272"/>
        <end position="293"/>
    </location>
</feature>
<evidence type="ECO:0000259" key="2">
    <source>
        <dbReference type="Pfam" id="PF07670"/>
    </source>
</evidence>
<feature type="transmembrane region" description="Helical" evidence="1">
    <location>
        <begin position="130"/>
        <end position="149"/>
    </location>
</feature>
<evidence type="ECO:0000256" key="1">
    <source>
        <dbReference type="SAM" id="Phobius"/>
    </source>
</evidence>
<sequence length="335" mass="37907">MDQKNKLFKQALQNIIKNTYKHAKKTILFMLKIIIPITFGVMLLQYLDLIKYVTFIFEPLMKYFGLSGEAALVLITSNLINIYGGLAVMASLTFSVKEVTILGVMILFSHSLIVEVAIIKGLNISIKKQLFIRIVSALISGVILNVLIGDHYSEIANNRVTISKEIPPFSLESFPIFFHWFKTLMVDYFLNIVNTTFKLVWIITAVLFGLEVLKEFNVLDKLNNILFYFTKHLGVSKSATSSLLIGLFIGITYGAGAILIHYKEGKMNKKDVLLVTTFLLLCHAIVEDVFLFIQVGAVPWILITYKIAFAIIVTFIYNLILSRKSDLQKGFNSQQ</sequence>
<dbReference type="FunCoup" id="F7PTN2">
    <property type="interactions" value="7"/>
</dbReference>
<dbReference type="InterPro" id="IPR011642">
    <property type="entry name" value="Gate_dom"/>
</dbReference>
<keyword evidence="1" id="KW-0472">Membrane</keyword>
<dbReference type="OrthoDB" id="9779080at2"/>
<gene>
    <name evidence="3" type="ORF">HLPCO_001725</name>
</gene>
<dbReference type="AlphaFoldDB" id="F7PTN2"/>
<keyword evidence="1" id="KW-0812">Transmembrane</keyword>
<feature type="transmembrane region" description="Helical" evidence="1">
    <location>
        <begin position="299"/>
        <end position="320"/>
    </location>
</feature>
<organism evidence="3 4">
    <name type="scientific">Haloplasma contractile SSD-17B</name>
    <dbReference type="NCBI Taxonomy" id="1033810"/>
    <lineage>
        <taxon>Bacteria</taxon>
        <taxon>Bacillati</taxon>
        <taxon>Mycoplasmatota</taxon>
        <taxon>Mollicutes</taxon>
        <taxon>Haloplasmatales</taxon>
        <taxon>Haloplasmataceae</taxon>
        <taxon>Haloplasma</taxon>
    </lineage>
</organism>